<dbReference type="PANTHER" id="PTHR24220">
    <property type="entry name" value="IMPORT ATP-BINDING PROTEIN"/>
    <property type="match status" value="1"/>
</dbReference>
<dbReference type="PROSITE" id="PS50893">
    <property type="entry name" value="ABC_TRANSPORTER_2"/>
    <property type="match status" value="1"/>
</dbReference>
<protein>
    <submittedName>
        <fullName evidence="5">ABC-type lipoprotein export system ATPase subunit</fullName>
    </submittedName>
</protein>
<evidence type="ECO:0000313" key="6">
    <source>
        <dbReference type="Proteomes" id="UP001519289"/>
    </source>
</evidence>
<evidence type="ECO:0000256" key="3">
    <source>
        <dbReference type="ARBA" id="ARBA00022840"/>
    </source>
</evidence>
<keyword evidence="6" id="KW-1185">Reference proteome</keyword>
<name>A0ABS4JMH2_9FIRM</name>
<evidence type="ECO:0000256" key="2">
    <source>
        <dbReference type="ARBA" id="ARBA00022741"/>
    </source>
</evidence>
<reference evidence="5 6" key="1">
    <citation type="submission" date="2021-03" db="EMBL/GenBank/DDBJ databases">
        <title>Genomic Encyclopedia of Type Strains, Phase IV (KMG-IV): sequencing the most valuable type-strain genomes for metagenomic binning, comparative biology and taxonomic classification.</title>
        <authorList>
            <person name="Goeker M."/>
        </authorList>
    </citation>
    <scope>NUCLEOTIDE SEQUENCE [LARGE SCALE GENOMIC DNA]</scope>
    <source>
        <strain evidence="5 6">DSM 27138</strain>
    </source>
</reference>
<keyword evidence="5" id="KW-0449">Lipoprotein</keyword>
<dbReference type="Proteomes" id="UP001519289">
    <property type="component" value="Unassembled WGS sequence"/>
</dbReference>
<dbReference type="InterPro" id="IPR015854">
    <property type="entry name" value="ABC_transpr_LolD-like"/>
</dbReference>
<accession>A0ABS4JMH2</accession>
<keyword evidence="1" id="KW-0813">Transport</keyword>
<feature type="domain" description="ABC transporter" evidence="4">
    <location>
        <begin position="6"/>
        <end position="226"/>
    </location>
</feature>
<sequence length="227" mass="24859">MEGLAIELRGVTKRYRGGGAQDLLILNGVDLELEPGGKLALVGPSGSGKSTLLSLIAGLDLPTSGTVRTAGVDLTSARPAELARFRFQHVGMIFQQHHLIPTLTALENVMLPCTPWKVDYQPRRRAEELLTLVGLKDRMAHLPAQLSGGEQQRVCIARALMNRPTVLLADEPTGNLDEASAREVLRLILDLAEQFRMALLFVTHDMQLARSFGRVVRLYQGVLHPVT</sequence>
<dbReference type="InterPro" id="IPR017911">
    <property type="entry name" value="MacB-like_ATP-bd"/>
</dbReference>
<dbReference type="InterPro" id="IPR003439">
    <property type="entry name" value="ABC_transporter-like_ATP-bd"/>
</dbReference>
<dbReference type="SMART" id="SM00382">
    <property type="entry name" value="AAA"/>
    <property type="match status" value="1"/>
</dbReference>
<comment type="caution">
    <text evidence="5">The sequence shown here is derived from an EMBL/GenBank/DDBJ whole genome shotgun (WGS) entry which is preliminary data.</text>
</comment>
<dbReference type="RefSeq" id="WP_209464894.1">
    <property type="nucleotide sequence ID" value="NZ_JAGGLG010000001.1"/>
</dbReference>
<organism evidence="5 6">
    <name type="scientific">Symbiobacterium terraclitae</name>
    <dbReference type="NCBI Taxonomy" id="557451"/>
    <lineage>
        <taxon>Bacteria</taxon>
        <taxon>Bacillati</taxon>
        <taxon>Bacillota</taxon>
        <taxon>Clostridia</taxon>
        <taxon>Eubacteriales</taxon>
        <taxon>Symbiobacteriaceae</taxon>
        <taxon>Symbiobacterium</taxon>
    </lineage>
</organism>
<dbReference type="InterPro" id="IPR017871">
    <property type="entry name" value="ABC_transporter-like_CS"/>
</dbReference>
<dbReference type="EMBL" id="JAGGLG010000001">
    <property type="protein sequence ID" value="MBP2016738.1"/>
    <property type="molecule type" value="Genomic_DNA"/>
</dbReference>
<evidence type="ECO:0000313" key="5">
    <source>
        <dbReference type="EMBL" id="MBP2016738.1"/>
    </source>
</evidence>
<evidence type="ECO:0000259" key="4">
    <source>
        <dbReference type="PROSITE" id="PS50893"/>
    </source>
</evidence>
<dbReference type="InterPro" id="IPR027417">
    <property type="entry name" value="P-loop_NTPase"/>
</dbReference>
<dbReference type="Gene3D" id="3.40.50.300">
    <property type="entry name" value="P-loop containing nucleotide triphosphate hydrolases"/>
    <property type="match status" value="1"/>
</dbReference>
<evidence type="ECO:0000256" key="1">
    <source>
        <dbReference type="ARBA" id="ARBA00022448"/>
    </source>
</evidence>
<proteinExistence type="predicted"/>
<gene>
    <name evidence="5" type="ORF">J2Z79_000111</name>
</gene>
<dbReference type="SUPFAM" id="SSF52540">
    <property type="entry name" value="P-loop containing nucleoside triphosphate hydrolases"/>
    <property type="match status" value="1"/>
</dbReference>
<dbReference type="InterPro" id="IPR003593">
    <property type="entry name" value="AAA+_ATPase"/>
</dbReference>
<keyword evidence="3" id="KW-0067">ATP-binding</keyword>
<dbReference type="CDD" id="cd03255">
    <property type="entry name" value="ABC_MJ0796_LolCDE_FtsE"/>
    <property type="match status" value="1"/>
</dbReference>
<dbReference type="PROSITE" id="PS00211">
    <property type="entry name" value="ABC_TRANSPORTER_1"/>
    <property type="match status" value="1"/>
</dbReference>
<keyword evidence="2" id="KW-0547">Nucleotide-binding</keyword>
<dbReference type="Pfam" id="PF00005">
    <property type="entry name" value="ABC_tran"/>
    <property type="match status" value="1"/>
</dbReference>